<proteinExistence type="predicted"/>
<evidence type="ECO:0000313" key="2">
    <source>
        <dbReference type="Proteomes" id="UP000019102"/>
    </source>
</evidence>
<dbReference type="EMBL" id="BAVS01000022">
    <property type="protein sequence ID" value="GAE94326.1"/>
    <property type="molecule type" value="Genomic_DNA"/>
</dbReference>
<keyword evidence="2" id="KW-1185">Reference proteome</keyword>
<evidence type="ECO:0000313" key="1">
    <source>
        <dbReference type="EMBL" id="GAE94326.1"/>
    </source>
</evidence>
<protein>
    <submittedName>
        <fullName evidence="1">Uncharacterized protein</fullName>
    </submittedName>
</protein>
<dbReference type="STRING" id="1298598.JCM21714_3473"/>
<sequence>MFASGGAKRKREYKNKKALTQTDKLIVFFLHDRLFCETLEAQIYNDSTKIVD</sequence>
<dbReference type="AlphaFoldDB" id="W4VMB2"/>
<organism evidence="1 2">
    <name type="scientific">Gracilibacillus boraciitolerans JCM 21714</name>
    <dbReference type="NCBI Taxonomy" id="1298598"/>
    <lineage>
        <taxon>Bacteria</taxon>
        <taxon>Bacillati</taxon>
        <taxon>Bacillota</taxon>
        <taxon>Bacilli</taxon>
        <taxon>Bacillales</taxon>
        <taxon>Bacillaceae</taxon>
        <taxon>Gracilibacillus</taxon>
    </lineage>
</organism>
<name>W4VMB2_9BACI</name>
<dbReference type="Proteomes" id="UP000019102">
    <property type="component" value="Unassembled WGS sequence"/>
</dbReference>
<accession>W4VMB2</accession>
<reference evidence="1 2" key="1">
    <citation type="journal article" date="2014" name="Genome Announc.">
        <title>Draft Genome Sequence of the Boron-Tolerant and Moderately Halotolerant Bacterium Gracilibacillus boraciitolerans JCM 21714T.</title>
        <authorList>
            <person name="Ahmed I."/>
            <person name="Oshima K."/>
            <person name="Suda W."/>
            <person name="Kitamura K."/>
            <person name="Iida T."/>
            <person name="Ohmori Y."/>
            <person name="Fujiwara T."/>
            <person name="Hattori M."/>
            <person name="Ohkuma M."/>
        </authorList>
    </citation>
    <scope>NUCLEOTIDE SEQUENCE [LARGE SCALE GENOMIC DNA]</scope>
    <source>
        <strain evidence="1 2">JCM 21714</strain>
    </source>
</reference>
<comment type="caution">
    <text evidence="1">The sequence shown here is derived from an EMBL/GenBank/DDBJ whole genome shotgun (WGS) entry which is preliminary data.</text>
</comment>
<gene>
    <name evidence="1" type="ORF">JCM21714_3473</name>
</gene>